<dbReference type="RefSeq" id="WP_032124224.1">
    <property type="nucleotide sequence ID" value="NZ_LN879502.1"/>
</dbReference>
<comment type="function">
    <text evidence="4 6">Binds together with bS18 to 16S ribosomal RNA.</text>
</comment>
<dbReference type="KEGG" id="pnl:PNK_1574"/>
<evidence type="ECO:0000313" key="8">
    <source>
        <dbReference type="Proteomes" id="UP000069902"/>
    </source>
</evidence>
<evidence type="ECO:0000256" key="4">
    <source>
        <dbReference type="ARBA" id="ARBA00035104"/>
    </source>
</evidence>
<organism evidence="7 8">
    <name type="scientific">Candidatus Protochlamydia naegleriophila</name>
    <dbReference type="NCBI Taxonomy" id="389348"/>
    <lineage>
        <taxon>Bacteria</taxon>
        <taxon>Pseudomonadati</taxon>
        <taxon>Chlamydiota</taxon>
        <taxon>Chlamydiia</taxon>
        <taxon>Parachlamydiales</taxon>
        <taxon>Parachlamydiaceae</taxon>
        <taxon>Candidatus Protochlamydia</taxon>
    </lineage>
</organism>
<dbReference type="AlphaFoldDB" id="A0A0U5ESJ7"/>
<accession>A0A0U5ESJ7</accession>
<dbReference type="Proteomes" id="UP000069902">
    <property type="component" value="Chromosome cPNK"/>
</dbReference>
<keyword evidence="3 6" id="KW-0687">Ribonucleoprotein</keyword>
<evidence type="ECO:0000256" key="6">
    <source>
        <dbReference type="HAMAP-Rule" id="MF_00360"/>
    </source>
</evidence>
<sequence>MSQNRQNLYEGMYVISATLSDDARHKALDRIQSGITSHGGEIKKIHEQGRRRLAYEIDGHREGYYYLVYFTAPTAAISDLWQEYHLNEDLIRFITLRTEKVMEKIEFKPLVEQQ</sequence>
<evidence type="ECO:0000313" key="7">
    <source>
        <dbReference type="EMBL" id="CUI17184.1"/>
    </source>
</evidence>
<dbReference type="GO" id="GO:0005737">
    <property type="term" value="C:cytoplasm"/>
    <property type="evidence" value="ECO:0007669"/>
    <property type="project" value="UniProtKB-ARBA"/>
</dbReference>
<gene>
    <name evidence="6 7" type="primary">rpsF</name>
    <name evidence="7" type="ORF">PNK_1574</name>
</gene>
<dbReference type="GO" id="GO:0005840">
    <property type="term" value="C:ribosome"/>
    <property type="evidence" value="ECO:0007669"/>
    <property type="project" value="UniProtKB-KW"/>
</dbReference>
<dbReference type="GO" id="GO:1990904">
    <property type="term" value="C:ribonucleoprotein complex"/>
    <property type="evidence" value="ECO:0007669"/>
    <property type="project" value="UniProtKB-KW"/>
</dbReference>
<dbReference type="NCBIfam" id="TIGR00166">
    <property type="entry name" value="S6"/>
    <property type="match status" value="1"/>
</dbReference>
<proteinExistence type="inferred from homology"/>
<evidence type="ECO:0000256" key="5">
    <source>
        <dbReference type="ARBA" id="ARBA00035294"/>
    </source>
</evidence>
<dbReference type="InterPro" id="IPR000529">
    <property type="entry name" value="Ribosomal_bS6"/>
</dbReference>
<dbReference type="PANTHER" id="PTHR21011">
    <property type="entry name" value="MITOCHONDRIAL 28S RIBOSOMAL PROTEIN S6"/>
    <property type="match status" value="1"/>
</dbReference>
<keyword evidence="6" id="KW-0694">RNA-binding</keyword>
<dbReference type="CDD" id="cd00473">
    <property type="entry name" value="bS6"/>
    <property type="match status" value="1"/>
</dbReference>
<protein>
    <recommendedName>
        <fullName evidence="5 6">Small ribosomal subunit protein bS6</fullName>
    </recommendedName>
</protein>
<dbReference type="GO" id="GO:0006412">
    <property type="term" value="P:translation"/>
    <property type="evidence" value="ECO:0007669"/>
    <property type="project" value="UniProtKB-UniRule"/>
</dbReference>
<dbReference type="EMBL" id="LN879502">
    <property type="protein sequence ID" value="CUI17184.1"/>
    <property type="molecule type" value="Genomic_DNA"/>
</dbReference>
<keyword evidence="8" id="KW-1185">Reference proteome</keyword>
<dbReference type="SUPFAM" id="SSF54995">
    <property type="entry name" value="Ribosomal protein S6"/>
    <property type="match status" value="1"/>
</dbReference>
<keyword evidence="6" id="KW-0699">rRNA-binding</keyword>
<reference evidence="8" key="1">
    <citation type="submission" date="2015-09" db="EMBL/GenBank/DDBJ databases">
        <authorList>
            <person name="Bertelli C."/>
        </authorList>
    </citation>
    <scope>NUCLEOTIDE SEQUENCE [LARGE SCALE GENOMIC DNA]</scope>
    <source>
        <strain evidence="8">KNic</strain>
    </source>
</reference>
<dbReference type="InterPro" id="IPR014717">
    <property type="entry name" value="Transl_elong_EF1B/ribsomal_bS6"/>
</dbReference>
<dbReference type="FunCoup" id="A0A0U5ESJ7">
    <property type="interactions" value="408"/>
</dbReference>
<evidence type="ECO:0000256" key="1">
    <source>
        <dbReference type="ARBA" id="ARBA00009512"/>
    </source>
</evidence>
<dbReference type="PATRIC" id="fig|389348.3.peg.1761"/>
<dbReference type="STRING" id="389348.PNK_1574"/>
<dbReference type="PANTHER" id="PTHR21011:SF1">
    <property type="entry name" value="SMALL RIBOSOMAL SUBUNIT PROTEIN BS6M"/>
    <property type="match status" value="1"/>
</dbReference>
<comment type="similarity">
    <text evidence="1 6">Belongs to the bacterial ribosomal protein bS6 family.</text>
</comment>
<dbReference type="Gene3D" id="3.30.70.60">
    <property type="match status" value="1"/>
</dbReference>
<dbReference type="InterPro" id="IPR020814">
    <property type="entry name" value="Ribosomal_S6_plastid/chlpt"/>
</dbReference>
<keyword evidence="2 6" id="KW-0689">Ribosomal protein</keyword>
<dbReference type="InterPro" id="IPR035980">
    <property type="entry name" value="Ribosomal_bS6_sf"/>
</dbReference>
<dbReference type="HAMAP" id="MF_00360">
    <property type="entry name" value="Ribosomal_bS6"/>
    <property type="match status" value="1"/>
</dbReference>
<dbReference type="InParanoid" id="A0A0U5ESJ7"/>
<dbReference type="GO" id="GO:0070181">
    <property type="term" value="F:small ribosomal subunit rRNA binding"/>
    <property type="evidence" value="ECO:0007669"/>
    <property type="project" value="TreeGrafter"/>
</dbReference>
<evidence type="ECO:0000256" key="3">
    <source>
        <dbReference type="ARBA" id="ARBA00023274"/>
    </source>
</evidence>
<dbReference type="Pfam" id="PF01250">
    <property type="entry name" value="Ribosomal_S6"/>
    <property type="match status" value="1"/>
</dbReference>
<dbReference type="GO" id="GO:0003735">
    <property type="term" value="F:structural constituent of ribosome"/>
    <property type="evidence" value="ECO:0007669"/>
    <property type="project" value="InterPro"/>
</dbReference>
<name>A0A0U5ESJ7_9BACT</name>
<evidence type="ECO:0000256" key="2">
    <source>
        <dbReference type="ARBA" id="ARBA00022980"/>
    </source>
</evidence>